<keyword evidence="3" id="KW-0812">Transmembrane</keyword>
<dbReference type="WBParaSite" id="TREG1_84300.3">
    <property type="protein sequence ID" value="TREG1_84300.3"/>
    <property type="gene ID" value="TREG1_84300"/>
</dbReference>
<dbReference type="GO" id="GO:0006508">
    <property type="term" value="P:proteolysis"/>
    <property type="evidence" value="ECO:0007669"/>
    <property type="project" value="TreeGrafter"/>
</dbReference>
<protein>
    <recommendedName>
        <fullName evidence="4">Ig-like domain-containing protein</fullName>
    </recommendedName>
</protein>
<evidence type="ECO:0000313" key="7">
    <source>
        <dbReference type="WBParaSite" id="TREG1_84300.3"/>
    </source>
</evidence>
<keyword evidence="3" id="KW-0472">Membrane</keyword>
<dbReference type="WBParaSite" id="TREG1_84300.2">
    <property type="protein sequence ID" value="TREG1_84300.2"/>
    <property type="gene ID" value="TREG1_84300"/>
</dbReference>
<dbReference type="InterPro" id="IPR007110">
    <property type="entry name" value="Ig-like_dom"/>
</dbReference>
<evidence type="ECO:0000256" key="1">
    <source>
        <dbReference type="ARBA" id="ARBA00004613"/>
    </source>
</evidence>
<name>A0AA85KCB4_TRIRE</name>
<dbReference type="InterPro" id="IPR013783">
    <property type="entry name" value="Ig-like_fold"/>
</dbReference>
<dbReference type="SUPFAM" id="SSF48726">
    <property type="entry name" value="Immunoglobulin"/>
    <property type="match status" value="1"/>
</dbReference>
<dbReference type="GO" id="GO:0005576">
    <property type="term" value="C:extracellular region"/>
    <property type="evidence" value="ECO:0007669"/>
    <property type="project" value="UniProtKB-SubCell"/>
</dbReference>
<dbReference type="Gene3D" id="2.60.40.10">
    <property type="entry name" value="Immunoglobulins"/>
    <property type="match status" value="1"/>
</dbReference>
<dbReference type="PROSITE" id="PS50835">
    <property type="entry name" value="IG_LIKE"/>
    <property type="match status" value="1"/>
</dbReference>
<proteinExistence type="predicted"/>
<reference evidence="6 7" key="2">
    <citation type="submission" date="2023-11" db="UniProtKB">
        <authorList>
            <consortium name="WormBaseParasite"/>
        </authorList>
    </citation>
    <scope>IDENTIFICATION</scope>
</reference>
<evidence type="ECO:0000256" key="3">
    <source>
        <dbReference type="SAM" id="Phobius"/>
    </source>
</evidence>
<dbReference type="InterPro" id="IPR000884">
    <property type="entry name" value="TSP1_rpt"/>
</dbReference>
<sequence>MNYETSGKMFDTFIFSPSSGGRIAITKASLVMVQLVNSVKTTVFSSNKSSNQKNNSLFTKSFVMSMLMILFLMEISAIVTPPFWMPSESWSSCSEECGEGIEKRRFLCVQNDHYNATILLDESQCTHLPDPVMQNIEVHQRTCKLGPCGKGYRWKVSNWGHCSQTCGGLGVMSRDVQCIYSGKDGDLVMSDFDAAYYCGNYRQPERHAPCNRFACKPEFVPEKWGKCIQSDPCRPGRQVRQLSCISLQANGSLRELPMAACYMNGKTIHPTWRRCFEESSRKCDSKPPMINTDTLTIVQMRKVKVIDLKVGQQAFVIPYTRVTVRCPVQYFTAQELQWANQNHGILAYTGAISDRIRVDKRGRLHIRSFRLIDEGDWTCIAGTMNATVTLTARTPAAGFHDWVQRNRLWTKGMLSDDPKAIAVNHEIIQWVVGPWSTCSTSCGQAGQQFRVVRCEKVDSRFYQILSDQVCDDKLLPKPPSTRKCLESNKCPSWVIENPDTSICTDRCLDVGKGSIGGNLICMIGEKQVATKYCDKIDKPNMECDNPVCQVRWNVSNWSQCSRSCGGVGVQARHLLCTWSHNGELAGSLCYSHQLAIPDVIRSCEVPPCKLGCVDMSKHCSKRVELCKFTIYRYQCCESCQRHVQMISSVKDTLKLFQKEEFSNVHFRNE</sequence>
<feature type="transmembrane region" description="Helical" evidence="3">
    <location>
        <begin position="62"/>
        <end position="84"/>
    </location>
</feature>
<dbReference type="PROSITE" id="PS50092">
    <property type="entry name" value="TSP1"/>
    <property type="match status" value="4"/>
</dbReference>
<organism evidence="5 6">
    <name type="scientific">Trichobilharzia regenti</name>
    <name type="common">Nasal bird schistosome</name>
    <dbReference type="NCBI Taxonomy" id="157069"/>
    <lineage>
        <taxon>Eukaryota</taxon>
        <taxon>Metazoa</taxon>
        <taxon>Spiralia</taxon>
        <taxon>Lophotrochozoa</taxon>
        <taxon>Platyhelminthes</taxon>
        <taxon>Trematoda</taxon>
        <taxon>Digenea</taxon>
        <taxon>Strigeidida</taxon>
        <taxon>Schistosomatoidea</taxon>
        <taxon>Schistosomatidae</taxon>
        <taxon>Trichobilharzia</taxon>
    </lineage>
</organism>
<keyword evidence="3" id="KW-1133">Transmembrane helix</keyword>
<dbReference type="SUPFAM" id="SSF82895">
    <property type="entry name" value="TSP-1 type 1 repeat"/>
    <property type="match status" value="4"/>
</dbReference>
<dbReference type="GO" id="GO:0030198">
    <property type="term" value="P:extracellular matrix organization"/>
    <property type="evidence" value="ECO:0007669"/>
    <property type="project" value="TreeGrafter"/>
</dbReference>
<dbReference type="Proteomes" id="UP000050795">
    <property type="component" value="Unassembled WGS sequence"/>
</dbReference>
<dbReference type="SMART" id="SM00209">
    <property type="entry name" value="TSP1"/>
    <property type="match status" value="4"/>
</dbReference>
<comment type="subcellular location">
    <subcellularLocation>
        <location evidence="1">Secreted</location>
    </subcellularLocation>
</comment>
<keyword evidence="5" id="KW-1185">Reference proteome</keyword>
<dbReference type="GO" id="GO:0031012">
    <property type="term" value="C:extracellular matrix"/>
    <property type="evidence" value="ECO:0007669"/>
    <property type="project" value="TreeGrafter"/>
</dbReference>
<dbReference type="GO" id="GO:0004222">
    <property type="term" value="F:metalloendopeptidase activity"/>
    <property type="evidence" value="ECO:0007669"/>
    <property type="project" value="TreeGrafter"/>
</dbReference>
<dbReference type="PANTHER" id="PTHR13723">
    <property type="entry name" value="ADAMTS A DISINTEGRIN AND METALLOPROTEASE WITH THROMBOSPONDIN MOTIFS PROTEASE"/>
    <property type="match status" value="1"/>
</dbReference>
<dbReference type="Gene3D" id="2.20.100.10">
    <property type="entry name" value="Thrombospondin type-1 (TSP1) repeat"/>
    <property type="match status" value="4"/>
</dbReference>
<dbReference type="InterPro" id="IPR036383">
    <property type="entry name" value="TSP1_rpt_sf"/>
</dbReference>
<dbReference type="PANTHER" id="PTHR13723:SF281">
    <property type="entry name" value="PAPILIN"/>
    <property type="match status" value="1"/>
</dbReference>
<accession>A0AA85KCB4</accession>
<evidence type="ECO:0000259" key="4">
    <source>
        <dbReference type="PROSITE" id="PS50835"/>
    </source>
</evidence>
<dbReference type="CDD" id="cd00096">
    <property type="entry name" value="Ig"/>
    <property type="match status" value="1"/>
</dbReference>
<feature type="domain" description="Ig-like" evidence="4">
    <location>
        <begin position="288"/>
        <end position="389"/>
    </location>
</feature>
<dbReference type="InterPro" id="IPR036179">
    <property type="entry name" value="Ig-like_dom_sf"/>
</dbReference>
<evidence type="ECO:0000313" key="6">
    <source>
        <dbReference type="WBParaSite" id="TREG1_84300.2"/>
    </source>
</evidence>
<keyword evidence="2" id="KW-0964">Secreted</keyword>
<evidence type="ECO:0000256" key="2">
    <source>
        <dbReference type="ARBA" id="ARBA00022525"/>
    </source>
</evidence>
<dbReference type="AlphaFoldDB" id="A0AA85KCB4"/>
<reference evidence="5" key="1">
    <citation type="submission" date="2022-06" db="EMBL/GenBank/DDBJ databases">
        <authorList>
            <person name="Berger JAMES D."/>
            <person name="Berger JAMES D."/>
        </authorList>
    </citation>
    <scope>NUCLEOTIDE SEQUENCE [LARGE SCALE GENOMIC DNA]</scope>
</reference>
<dbReference type="InterPro" id="IPR050439">
    <property type="entry name" value="ADAMTS_ADAMTS-like"/>
</dbReference>
<evidence type="ECO:0000313" key="5">
    <source>
        <dbReference type="Proteomes" id="UP000050795"/>
    </source>
</evidence>
<dbReference type="Pfam" id="PF19030">
    <property type="entry name" value="TSP1_ADAMTS"/>
    <property type="match status" value="4"/>
</dbReference>